<dbReference type="AlphaFoldDB" id="A0A915HTV0"/>
<organism evidence="2 3">
    <name type="scientific">Romanomermis culicivorax</name>
    <name type="common">Nematode worm</name>
    <dbReference type="NCBI Taxonomy" id="13658"/>
    <lineage>
        <taxon>Eukaryota</taxon>
        <taxon>Metazoa</taxon>
        <taxon>Ecdysozoa</taxon>
        <taxon>Nematoda</taxon>
        <taxon>Enoplea</taxon>
        <taxon>Dorylaimia</taxon>
        <taxon>Mermithida</taxon>
        <taxon>Mermithoidea</taxon>
        <taxon>Mermithidae</taxon>
        <taxon>Romanomermis</taxon>
    </lineage>
</organism>
<accession>A0A915HTV0</accession>
<feature type="compositionally biased region" description="Basic and acidic residues" evidence="1">
    <location>
        <begin position="45"/>
        <end position="84"/>
    </location>
</feature>
<dbReference type="Proteomes" id="UP000887565">
    <property type="component" value="Unplaced"/>
</dbReference>
<feature type="region of interest" description="Disordered" evidence="1">
    <location>
        <begin position="1"/>
        <end position="226"/>
    </location>
</feature>
<feature type="compositionally biased region" description="Basic and acidic residues" evidence="1">
    <location>
        <begin position="105"/>
        <end position="158"/>
    </location>
</feature>
<sequence length="270" mass="30538">MNDETPPSRQNTSRSSFDQRNAYARFPVNTDGDRKFNAYRGFGGDNEKNSYRGGFIRRENLPSTPERRDNRQEEYWDNGADRKSKNNFQRYSEKREQKSVIVDQSDPKGDEKPISDDQKFKSHDQKSDKEKMIESWDREIAEYEQKYTADIGDDKNWENDSDSPSINVARLPPSLLDESPPVTSSTGTSGAESGQFDDAAGGDVKTPAAEKSSSDNFSEAEISRDADLLDVSSLTTTAMNEIEQKMIEKMDENIKKAEAVLAFPVEPFDL</sequence>
<evidence type="ECO:0000313" key="3">
    <source>
        <dbReference type="WBParaSite" id="nRc.2.0.1.t05328-RA"/>
    </source>
</evidence>
<feature type="compositionally biased region" description="Low complexity" evidence="1">
    <location>
        <begin position="183"/>
        <end position="194"/>
    </location>
</feature>
<evidence type="ECO:0000313" key="2">
    <source>
        <dbReference type="Proteomes" id="UP000887565"/>
    </source>
</evidence>
<proteinExistence type="predicted"/>
<name>A0A915HTV0_ROMCU</name>
<keyword evidence="2" id="KW-1185">Reference proteome</keyword>
<feature type="compositionally biased region" description="Polar residues" evidence="1">
    <location>
        <begin position="1"/>
        <end position="19"/>
    </location>
</feature>
<evidence type="ECO:0000256" key="1">
    <source>
        <dbReference type="SAM" id="MobiDB-lite"/>
    </source>
</evidence>
<protein>
    <submittedName>
        <fullName evidence="3">Uncharacterized protein</fullName>
    </submittedName>
</protein>
<dbReference type="WBParaSite" id="nRc.2.0.1.t05328-RA">
    <property type="protein sequence ID" value="nRc.2.0.1.t05328-RA"/>
    <property type="gene ID" value="nRc.2.0.1.g05328"/>
</dbReference>
<reference evidence="3" key="1">
    <citation type="submission" date="2022-11" db="UniProtKB">
        <authorList>
            <consortium name="WormBaseParasite"/>
        </authorList>
    </citation>
    <scope>IDENTIFICATION</scope>
</reference>